<keyword evidence="1" id="KW-0732">Signal</keyword>
<evidence type="ECO:0000256" key="1">
    <source>
        <dbReference type="SAM" id="SignalP"/>
    </source>
</evidence>
<evidence type="ECO:0000313" key="3">
    <source>
        <dbReference type="WBParaSite" id="nRc.2.0.1.t42626-RA"/>
    </source>
</evidence>
<feature type="signal peptide" evidence="1">
    <location>
        <begin position="1"/>
        <end position="18"/>
    </location>
</feature>
<organism evidence="2 3">
    <name type="scientific">Romanomermis culicivorax</name>
    <name type="common">Nematode worm</name>
    <dbReference type="NCBI Taxonomy" id="13658"/>
    <lineage>
        <taxon>Eukaryota</taxon>
        <taxon>Metazoa</taxon>
        <taxon>Ecdysozoa</taxon>
        <taxon>Nematoda</taxon>
        <taxon>Enoplea</taxon>
        <taxon>Dorylaimia</taxon>
        <taxon>Mermithida</taxon>
        <taxon>Mermithoidea</taxon>
        <taxon>Mermithidae</taxon>
        <taxon>Romanomermis</taxon>
    </lineage>
</organism>
<feature type="chain" id="PRO_5037035415" evidence="1">
    <location>
        <begin position="19"/>
        <end position="97"/>
    </location>
</feature>
<proteinExistence type="predicted"/>
<sequence length="97" mass="10753">MLFSVGVVKFSLLTVVTIVEESVASFLELVSIPVENKLPQLGNFMAKNLEANEVLLVGPQLGIWHGRGNILYPYVKKQKLVGAKQDIFSTPSFHVLR</sequence>
<protein>
    <submittedName>
        <fullName evidence="3">Uncharacterized protein</fullName>
    </submittedName>
</protein>
<keyword evidence="2" id="KW-1185">Reference proteome</keyword>
<reference evidence="3" key="1">
    <citation type="submission" date="2022-11" db="UniProtKB">
        <authorList>
            <consortium name="WormBaseParasite"/>
        </authorList>
    </citation>
    <scope>IDENTIFICATION</scope>
</reference>
<dbReference type="WBParaSite" id="nRc.2.0.1.t42626-RA">
    <property type="protein sequence ID" value="nRc.2.0.1.t42626-RA"/>
    <property type="gene ID" value="nRc.2.0.1.g42626"/>
</dbReference>
<dbReference type="Proteomes" id="UP000887565">
    <property type="component" value="Unplaced"/>
</dbReference>
<accession>A0A915KUM1</accession>
<name>A0A915KUM1_ROMCU</name>
<evidence type="ECO:0000313" key="2">
    <source>
        <dbReference type="Proteomes" id="UP000887565"/>
    </source>
</evidence>
<dbReference type="AlphaFoldDB" id="A0A915KUM1"/>